<feature type="region of interest" description="Disordered" evidence="1">
    <location>
        <begin position="1"/>
        <end position="53"/>
    </location>
</feature>
<feature type="compositionally biased region" description="Polar residues" evidence="1">
    <location>
        <begin position="1"/>
        <end position="10"/>
    </location>
</feature>
<feature type="compositionally biased region" description="Low complexity" evidence="1">
    <location>
        <begin position="427"/>
        <end position="439"/>
    </location>
</feature>
<reference evidence="3" key="2">
    <citation type="journal article" date="2019" name="IMA Fungus">
        <title>Genome sequencing and comparison of five Tilletia species to identify candidate genes for the detection of regulated species infecting wheat.</title>
        <authorList>
            <person name="Nguyen H.D.T."/>
            <person name="Sultana T."/>
            <person name="Kesanakurti P."/>
            <person name="Hambleton S."/>
        </authorList>
    </citation>
    <scope>NUCLEOTIDE SEQUENCE</scope>
    <source>
        <strain evidence="3">DAOMC 238032</strain>
    </source>
</reference>
<feature type="compositionally biased region" description="Basic residues" evidence="1">
    <location>
        <begin position="550"/>
        <end position="560"/>
    </location>
</feature>
<name>A0A177U338_9BASI</name>
<proteinExistence type="predicted"/>
<keyword evidence="5" id="KW-1185">Reference proteome</keyword>
<reference evidence="3" key="1">
    <citation type="submission" date="2016-04" db="EMBL/GenBank/DDBJ databases">
        <authorList>
            <person name="Nguyen H.D."/>
            <person name="Kesanakurti P."/>
            <person name="Cullis J."/>
            <person name="Levesque C.A."/>
            <person name="Hambleton S."/>
        </authorList>
    </citation>
    <scope>NUCLEOTIDE SEQUENCE</scope>
    <source>
        <strain evidence="3">DAOMC 238032</strain>
    </source>
</reference>
<feature type="compositionally biased region" description="Low complexity" evidence="1">
    <location>
        <begin position="518"/>
        <end position="531"/>
    </location>
</feature>
<evidence type="ECO:0000313" key="3">
    <source>
        <dbReference type="EMBL" id="KAE8252623.1"/>
    </source>
</evidence>
<feature type="compositionally biased region" description="Low complexity" evidence="1">
    <location>
        <begin position="482"/>
        <end position="494"/>
    </location>
</feature>
<feature type="compositionally biased region" description="Low complexity" evidence="1">
    <location>
        <begin position="37"/>
        <end position="53"/>
    </location>
</feature>
<accession>A0A177U338</accession>
<dbReference type="EMBL" id="LWDD02001099">
    <property type="protein sequence ID" value="KAE8252623.1"/>
    <property type="molecule type" value="Genomic_DNA"/>
</dbReference>
<dbReference type="Proteomes" id="UP000077671">
    <property type="component" value="Unassembled WGS sequence"/>
</dbReference>
<evidence type="ECO:0000313" key="5">
    <source>
        <dbReference type="Proteomes" id="UP000836402"/>
    </source>
</evidence>
<evidence type="ECO:0000313" key="2">
    <source>
        <dbReference type="EMBL" id="CAD6936722.1"/>
    </source>
</evidence>
<sequence>MMASTASPSTLKGKRFAKMAAAASSMSDKENQDPNQSGSLSRSGSTESGGFRLSGKFSSNSSLSIAIHPPSKSNNVSYRLASSTVELPPTPITAGLDIFPGAQGKSLSPALQSIELPLTPTSAGFNSSTFSSSSLDDPSESEFNSVEFEAQLRSIIAVPATPKIGTCESGVFDSFPSSPSSSSLSDIMTDFPPHLSEAEESMLDDDVDEDDDEHEAQTPVKHFVGMSRGGAADSSMGMGMSRGVSMQREATVSLISTPAQLEMQTALQRRMDDHSDATASAVLASLGFHDNNNNNNNKGKGKASMAYADLNMLSSNLGQMGLHDHPIGFALNNALGLNLGSISNAAMRSPSYPSEVAAIILEAPRGLPQVRGLVGLGVTLEELSQPSLAPPGQIVPAASLPKHTQAVISEEKVSVNAPWQQTWQDADLQLQQQQQPQSQRVRAPLSDSRRSSNATATPLSVVAVNRSRLGSSGQTPTNSPASSKPVGTPSSSSPNKRNAASAALYLVANGKENQDPLSPSSSSSSSSSGSGFNKAATGASPALSQNGHFGARKRSRVAMR</sequence>
<comment type="caution">
    <text evidence="3">The sequence shown here is derived from an EMBL/GenBank/DDBJ whole genome shotgun (WGS) entry which is preliminary data.</text>
</comment>
<dbReference type="AlphaFoldDB" id="A0A177U338"/>
<dbReference type="Proteomes" id="UP000836402">
    <property type="component" value="Unassembled WGS sequence"/>
</dbReference>
<organism evidence="3 4">
    <name type="scientific">Tilletia caries</name>
    <name type="common">wheat bunt fungus</name>
    <dbReference type="NCBI Taxonomy" id="13290"/>
    <lineage>
        <taxon>Eukaryota</taxon>
        <taxon>Fungi</taxon>
        <taxon>Dikarya</taxon>
        <taxon>Basidiomycota</taxon>
        <taxon>Ustilaginomycotina</taxon>
        <taxon>Exobasidiomycetes</taxon>
        <taxon>Tilletiales</taxon>
        <taxon>Tilletiaceae</taxon>
        <taxon>Tilletia</taxon>
    </lineage>
</organism>
<protein>
    <submittedName>
        <fullName evidence="3">Uncharacterized protein</fullName>
    </submittedName>
</protein>
<dbReference type="EMBL" id="CAJHJG010003926">
    <property type="protein sequence ID" value="CAD6936722.1"/>
    <property type="molecule type" value="Genomic_DNA"/>
</dbReference>
<reference evidence="2" key="3">
    <citation type="submission" date="2020-10" db="EMBL/GenBank/DDBJ databases">
        <authorList>
            <person name="Sedaghatjoo S."/>
        </authorList>
    </citation>
    <scope>NUCLEOTIDE SEQUENCE</scope>
    <source>
        <strain evidence="2">AZH3</strain>
    </source>
</reference>
<gene>
    <name evidence="3" type="ORF">A4X03_0g6116</name>
    <name evidence="2" type="ORF">JKIAZH3_G9176</name>
</gene>
<evidence type="ECO:0000256" key="1">
    <source>
        <dbReference type="SAM" id="MobiDB-lite"/>
    </source>
</evidence>
<evidence type="ECO:0000313" key="4">
    <source>
        <dbReference type="Proteomes" id="UP000077671"/>
    </source>
</evidence>
<feature type="compositionally biased region" description="Polar residues" evidence="1">
    <location>
        <begin position="468"/>
        <end position="481"/>
    </location>
</feature>
<feature type="region of interest" description="Disordered" evidence="1">
    <location>
        <begin position="427"/>
        <end position="560"/>
    </location>
</feature>